<comment type="caution">
    <text evidence="3">The sequence shown here is derived from an EMBL/GenBank/DDBJ whole genome shotgun (WGS) entry which is preliminary data.</text>
</comment>
<dbReference type="AlphaFoldDB" id="A0A1G2HIV2"/>
<evidence type="ECO:0000256" key="1">
    <source>
        <dbReference type="SAM" id="Coils"/>
    </source>
</evidence>
<evidence type="ECO:0008006" key="5">
    <source>
        <dbReference type="Google" id="ProtNLM"/>
    </source>
</evidence>
<protein>
    <recommendedName>
        <fullName evidence="5">Cell division protein FtsL</fullName>
    </recommendedName>
</protein>
<reference evidence="3 4" key="1">
    <citation type="journal article" date="2016" name="Nat. Commun.">
        <title>Thousands of microbial genomes shed light on interconnected biogeochemical processes in an aquifer system.</title>
        <authorList>
            <person name="Anantharaman K."/>
            <person name="Brown C.T."/>
            <person name="Hug L.A."/>
            <person name="Sharon I."/>
            <person name="Castelle C.J."/>
            <person name="Probst A.J."/>
            <person name="Thomas B.C."/>
            <person name="Singh A."/>
            <person name="Wilkins M.J."/>
            <person name="Karaoz U."/>
            <person name="Brodie E.L."/>
            <person name="Williams K.H."/>
            <person name="Hubbard S.S."/>
            <person name="Banfield J.F."/>
        </authorList>
    </citation>
    <scope>NUCLEOTIDE SEQUENCE [LARGE SCALE GENOMIC DNA]</scope>
</reference>
<gene>
    <name evidence="3" type="ORF">A2639_01180</name>
</gene>
<accession>A0A1G2HIV2</accession>
<evidence type="ECO:0000256" key="2">
    <source>
        <dbReference type="SAM" id="Phobius"/>
    </source>
</evidence>
<keyword evidence="2" id="KW-0472">Membrane</keyword>
<dbReference type="EMBL" id="MHOL01000022">
    <property type="protein sequence ID" value="OGZ62432.1"/>
    <property type="molecule type" value="Genomic_DNA"/>
</dbReference>
<organism evidence="3 4">
    <name type="scientific">Candidatus Staskawiczbacteria bacterium RIFCSPHIGHO2_01_FULL_34_27</name>
    <dbReference type="NCBI Taxonomy" id="1802199"/>
    <lineage>
        <taxon>Bacteria</taxon>
        <taxon>Candidatus Staskawicziibacteriota</taxon>
    </lineage>
</organism>
<feature type="transmembrane region" description="Helical" evidence="2">
    <location>
        <begin position="16"/>
        <end position="35"/>
    </location>
</feature>
<dbReference type="InterPro" id="IPR007060">
    <property type="entry name" value="FtsL/DivIC"/>
</dbReference>
<feature type="coiled-coil region" evidence="1">
    <location>
        <begin position="36"/>
        <end position="77"/>
    </location>
</feature>
<name>A0A1G2HIV2_9BACT</name>
<keyword evidence="2" id="KW-1133">Transmembrane helix</keyword>
<evidence type="ECO:0000313" key="3">
    <source>
        <dbReference type="EMBL" id="OGZ62432.1"/>
    </source>
</evidence>
<dbReference type="Pfam" id="PF04977">
    <property type="entry name" value="DivIC"/>
    <property type="match status" value="1"/>
</dbReference>
<keyword evidence="1" id="KW-0175">Coiled coil</keyword>
<sequence length="136" mass="15868">MIPSFKKNKKSNQSKILVILGGIFILFIFIVIIIADIKMYEKKEKLNSKIENLKNKIEDIQARNNKLQQGISNVNDQKYIEKVAREELDLQKPGEGVVSFIMPQTQNQENIVKPSNIFQDWMGGLNNSWQWIKDRF</sequence>
<proteinExistence type="predicted"/>
<dbReference type="Proteomes" id="UP000178991">
    <property type="component" value="Unassembled WGS sequence"/>
</dbReference>
<keyword evidence="2" id="KW-0812">Transmembrane</keyword>
<evidence type="ECO:0000313" key="4">
    <source>
        <dbReference type="Proteomes" id="UP000178991"/>
    </source>
</evidence>